<evidence type="ECO:0000256" key="5">
    <source>
        <dbReference type="HAMAP-Rule" id="MF_00010"/>
    </source>
</evidence>
<evidence type="ECO:0000256" key="4">
    <source>
        <dbReference type="ARBA" id="ARBA00023136"/>
    </source>
</evidence>
<accession>A0ABU2DVV3</accession>
<dbReference type="NCBIfam" id="NF002586">
    <property type="entry name" value="PRK02237.1"/>
    <property type="match status" value="1"/>
</dbReference>
<comment type="subcellular location">
    <subcellularLocation>
        <location evidence="5">Cell membrane</location>
        <topology evidence="5">Multi-pass membrane protein</topology>
    </subcellularLocation>
</comment>
<dbReference type="SUPFAM" id="SSF103481">
    <property type="entry name" value="Multidrug resistance efflux transporter EmrE"/>
    <property type="match status" value="1"/>
</dbReference>
<organism evidence="6 7">
    <name type="scientific">Burkholderia pseudomultivorans</name>
    <dbReference type="NCBI Taxonomy" id="1207504"/>
    <lineage>
        <taxon>Bacteria</taxon>
        <taxon>Pseudomonadati</taxon>
        <taxon>Pseudomonadota</taxon>
        <taxon>Betaproteobacteria</taxon>
        <taxon>Burkholderiales</taxon>
        <taxon>Burkholderiaceae</taxon>
        <taxon>Burkholderia</taxon>
        <taxon>Burkholderia cepacia complex</taxon>
    </lineage>
</organism>
<evidence type="ECO:0000256" key="3">
    <source>
        <dbReference type="ARBA" id="ARBA00022989"/>
    </source>
</evidence>
<feature type="transmembrane region" description="Helical" evidence="5">
    <location>
        <begin position="52"/>
        <end position="74"/>
    </location>
</feature>
<comment type="caution">
    <text evidence="6">The sequence shown here is derived from an EMBL/GenBank/DDBJ whole genome shotgun (WGS) entry which is preliminary data.</text>
</comment>
<reference evidence="6 7" key="1">
    <citation type="submission" date="2019-06" db="EMBL/GenBank/DDBJ databases">
        <title>Evolution of Burkholderia multivorans in the lungs of Cystic Fibrosis patients.</title>
        <authorList>
            <person name="Moreira L.M."/>
        </authorList>
    </citation>
    <scope>NUCLEOTIDE SEQUENCE [LARGE SCALE GENOMIC DNA]</scope>
    <source>
        <strain evidence="6 7">VC13239</strain>
    </source>
</reference>
<dbReference type="Pfam" id="PF02694">
    <property type="entry name" value="UPF0060"/>
    <property type="match status" value="1"/>
</dbReference>
<evidence type="ECO:0000256" key="2">
    <source>
        <dbReference type="ARBA" id="ARBA00022692"/>
    </source>
</evidence>
<evidence type="ECO:0000313" key="6">
    <source>
        <dbReference type="EMBL" id="MDR8751720.1"/>
    </source>
</evidence>
<comment type="similarity">
    <text evidence="5">Belongs to the UPF0060 family.</text>
</comment>
<feature type="transmembrane region" description="Helical" evidence="5">
    <location>
        <begin position="108"/>
        <end position="125"/>
    </location>
</feature>
<protein>
    <submittedName>
        <fullName evidence="6">Uncharacterized protein</fullName>
    </submittedName>
</protein>
<keyword evidence="3 5" id="KW-1133">Transmembrane helix</keyword>
<dbReference type="EMBL" id="VJSY01000001">
    <property type="protein sequence ID" value="MDR8751720.1"/>
    <property type="molecule type" value="Genomic_DNA"/>
</dbReference>
<dbReference type="InterPro" id="IPR003844">
    <property type="entry name" value="UPF0060"/>
</dbReference>
<keyword evidence="4 5" id="KW-0472">Membrane</keyword>
<dbReference type="Proteomes" id="UP001248067">
    <property type="component" value="Unassembled WGS sequence"/>
</dbReference>
<dbReference type="PANTHER" id="PTHR36116:SF1">
    <property type="entry name" value="UPF0060 MEMBRANE PROTEIN YNFA"/>
    <property type="match status" value="1"/>
</dbReference>
<evidence type="ECO:0000313" key="7">
    <source>
        <dbReference type="Proteomes" id="UP001248067"/>
    </source>
</evidence>
<evidence type="ECO:0000256" key="1">
    <source>
        <dbReference type="ARBA" id="ARBA00022475"/>
    </source>
</evidence>
<name>A0ABU2DVV3_9BURK</name>
<feature type="transmembrane region" description="Helical" evidence="5">
    <location>
        <begin position="80"/>
        <end position="99"/>
    </location>
</feature>
<dbReference type="HAMAP" id="MF_00010">
    <property type="entry name" value="UPF0060"/>
    <property type="match status" value="1"/>
</dbReference>
<keyword evidence="2 5" id="KW-0812">Transmembrane</keyword>
<sequence>MIARWQTIVQIAGKRPPGGARSGMIGGARRGRAGPMMRAAFTGNRMTEWIKIAALFAATALAEIVGCYLPWLVLKAGRPVWLLAPAALSLALFAWLLTLHPSAAGRTYAAYGGMYIAVALIWLRIVDGVALTRWDVAGAALALAGMAVIALQPRA</sequence>
<dbReference type="InterPro" id="IPR037185">
    <property type="entry name" value="EmrE-like"/>
</dbReference>
<dbReference type="PANTHER" id="PTHR36116">
    <property type="entry name" value="UPF0060 MEMBRANE PROTEIN YNFA"/>
    <property type="match status" value="1"/>
</dbReference>
<feature type="transmembrane region" description="Helical" evidence="5">
    <location>
        <begin position="131"/>
        <end position="151"/>
    </location>
</feature>
<proteinExistence type="inferred from homology"/>
<keyword evidence="7" id="KW-1185">Reference proteome</keyword>
<keyword evidence="1 5" id="KW-1003">Cell membrane</keyword>
<gene>
    <name evidence="6" type="ORF">FEQ00_00120</name>
</gene>